<evidence type="ECO:0000313" key="1">
    <source>
        <dbReference type="EMBL" id="CAG8695727.1"/>
    </source>
</evidence>
<gene>
    <name evidence="1" type="ORF">DHETER_LOCUS11493</name>
</gene>
<organism evidence="1 2">
    <name type="scientific">Dentiscutata heterogama</name>
    <dbReference type="NCBI Taxonomy" id="1316150"/>
    <lineage>
        <taxon>Eukaryota</taxon>
        <taxon>Fungi</taxon>
        <taxon>Fungi incertae sedis</taxon>
        <taxon>Mucoromycota</taxon>
        <taxon>Glomeromycotina</taxon>
        <taxon>Glomeromycetes</taxon>
        <taxon>Diversisporales</taxon>
        <taxon>Gigasporaceae</taxon>
        <taxon>Dentiscutata</taxon>
    </lineage>
</organism>
<dbReference type="EMBL" id="CAJVPU010025279">
    <property type="protein sequence ID" value="CAG8695727.1"/>
    <property type="molecule type" value="Genomic_DNA"/>
</dbReference>
<sequence>DKENEYYADENKYVNCLVKSQEINIIDNNLKNMNLGEDNEEDSDLE</sequence>
<evidence type="ECO:0000313" key="2">
    <source>
        <dbReference type="Proteomes" id="UP000789702"/>
    </source>
</evidence>
<reference evidence="1" key="1">
    <citation type="submission" date="2021-06" db="EMBL/GenBank/DDBJ databases">
        <authorList>
            <person name="Kallberg Y."/>
            <person name="Tangrot J."/>
            <person name="Rosling A."/>
        </authorList>
    </citation>
    <scope>NUCLEOTIDE SEQUENCE</scope>
    <source>
        <strain evidence="1">IL203A</strain>
    </source>
</reference>
<proteinExistence type="predicted"/>
<keyword evidence="2" id="KW-1185">Reference proteome</keyword>
<accession>A0ACA9P745</accession>
<feature type="non-terminal residue" evidence="1">
    <location>
        <position position="1"/>
    </location>
</feature>
<name>A0ACA9P745_9GLOM</name>
<protein>
    <submittedName>
        <fullName evidence="1">14166_t:CDS:1</fullName>
    </submittedName>
</protein>
<dbReference type="Proteomes" id="UP000789702">
    <property type="component" value="Unassembled WGS sequence"/>
</dbReference>
<comment type="caution">
    <text evidence="1">The sequence shown here is derived from an EMBL/GenBank/DDBJ whole genome shotgun (WGS) entry which is preliminary data.</text>
</comment>